<dbReference type="Gene3D" id="2.40.10.120">
    <property type="match status" value="1"/>
</dbReference>
<dbReference type="SUPFAM" id="SSF50494">
    <property type="entry name" value="Trypsin-like serine proteases"/>
    <property type="match status" value="1"/>
</dbReference>
<dbReference type="InterPro" id="IPR001940">
    <property type="entry name" value="Peptidase_S1C"/>
</dbReference>
<dbReference type="PANTHER" id="PTHR21004">
    <property type="entry name" value="SERINE PROTEASE-RELATED"/>
    <property type="match status" value="1"/>
</dbReference>
<dbReference type="GO" id="GO:0004252">
    <property type="term" value="F:serine-type endopeptidase activity"/>
    <property type="evidence" value="ECO:0007669"/>
    <property type="project" value="InterPro"/>
</dbReference>
<comment type="caution">
    <text evidence="3">The sequence shown here is derived from an EMBL/GenBank/DDBJ whole genome shotgun (WGS) entry which is preliminary data.</text>
</comment>
<evidence type="ECO:0000313" key="4">
    <source>
        <dbReference type="Proteomes" id="UP000229901"/>
    </source>
</evidence>
<name>A0A2H0V467_9BACT</name>
<dbReference type="InterPro" id="IPR009003">
    <property type="entry name" value="Peptidase_S1_PA"/>
</dbReference>
<reference evidence="4" key="1">
    <citation type="submission" date="2017-09" db="EMBL/GenBank/DDBJ databases">
        <title>Depth-based differentiation of microbial function through sediment-hosted aquifers and enrichment of novel symbionts in the deep terrestrial subsurface.</title>
        <authorList>
            <person name="Probst A.J."/>
            <person name="Ladd B."/>
            <person name="Jarett J.K."/>
            <person name="Geller-Mcgrath D.E."/>
            <person name="Sieber C.M.K."/>
            <person name="Emerson J.B."/>
            <person name="Anantharaman K."/>
            <person name="Thomas B.C."/>
            <person name="Malmstrom R."/>
            <person name="Stieglmeier M."/>
            <person name="Klingl A."/>
            <person name="Woyke T."/>
            <person name="Ryan C.M."/>
            <person name="Banfield J.F."/>
        </authorList>
    </citation>
    <scope>NUCLEOTIDE SEQUENCE [LARGE SCALE GENOMIC DNA]</scope>
</reference>
<dbReference type="PRINTS" id="PR00834">
    <property type="entry name" value="PROTEASES2C"/>
</dbReference>
<gene>
    <name evidence="3" type="ORF">COT97_04060</name>
</gene>
<keyword evidence="2" id="KW-0732">Signal</keyword>
<dbReference type="GO" id="GO:0016485">
    <property type="term" value="P:protein processing"/>
    <property type="evidence" value="ECO:0007669"/>
    <property type="project" value="InterPro"/>
</dbReference>
<proteinExistence type="predicted"/>
<dbReference type="Pfam" id="PF13365">
    <property type="entry name" value="Trypsin_2"/>
    <property type="match status" value="1"/>
</dbReference>
<evidence type="ECO:0000256" key="2">
    <source>
        <dbReference type="SAM" id="SignalP"/>
    </source>
</evidence>
<feature type="signal peptide" evidence="2">
    <location>
        <begin position="1"/>
        <end position="23"/>
    </location>
</feature>
<evidence type="ECO:0000313" key="3">
    <source>
        <dbReference type="EMBL" id="PIR93871.1"/>
    </source>
</evidence>
<dbReference type="AlphaFoldDB" id="A0A2H0V467"/>
<protein>
    <recommendedName>
        <fullName evidence="5">Serine protease</fullName>
    </recommendedName>
</protein>
<organism evidence="3 4">
    <name type="scientific">Candidatus Falkowbacteria bacterium CG10_big_fil_rev_8_21_14_0_10_39_11</name>
    <dbReference type="NCBI Taxonomy" id="1974565"/>
    <lineage>
        <taxon>Bacteria</taxon>
        <taxon>Candidatus Falkowiibacteriota</taxon>
    </lineage>
</organism>
<sequence>MRKIFTLAVIFLITVASMPVAPAQAISSAALNATVQVLCPDDAGNWFSGSGTMIHSSGIVMTNRHVVLDTNSNVIPFCYVGLTTSLTEEPSFDYVAEVKYWSTDEDIDVAFLYIDNKLNENFSAIDVFAYDTSGLQLGETLEIVGYPSVGSSTVTYVSGVMSGYFGDYIKSTAPIEQGNSGGGAYNVSGQFIGLPTFVVAGNYNTISYILNINSVKNWLVSQFGSSYQTPLYSATADPSAESSIISQTADQSAPDANDVWGWVYTDSTMTEEIEYEVYQSDSTPFMTWDGFYDESGIEGYYVYFGQDINANPATEGIYYKTDSYSPLVNNGDGIYYLIVKAKDNNGNVSSGVYWMYYYQADSVVTPDPEPQDSPEVIVPNSTPPASTPDSSYDPYELNQPIATTPGSLAGSLSGRILLQVERNGEGWYIYPENNKRYFLGRPADAFSIMRELGLGATHSYITKYTVYPRQVWGKILLDVEMNGEAYYVNPVDGKAYYLGRPDDAFRIMRELGLGISNQNLANIPFDILSL</sequence>
<evidence type="ECO:0008006" key="5">
    <source>
        <dbReference type="Google" id="ProtNLM"/>
    </source>
</evidence>
<feature type="chain" id="PRO_5013581008" description="Serine protease" evidence="2">
    <location>
        <begin position="24"/>
        <end position="530"/>
    </location>
</feature>
<dbReference type="EMBL" id="PFAP01000031">
    <property type="protein sequence ID" value="PIR93871.1"/>
    <property type="molecule type" value="Genomic_DNA"/>
</dbReference>
<accession>A0A2H0V467</accession>
<feature type="region of interest" description="Disordered" evidence="1">
    <location>
        <begin position="365"/>
        <end position="391"/>
    </location>
</feature>
<dbReference type="Proteomes" id="UP000229901">
    <property type="component" value="Unassembled WGS sequence"/>
</dbReference>
<evidence type="ECO:0000256" key="1">
    <source>
        <dbReference type="SAM" id="MobiDB-lite"/>
    </source>
</evidence>
<dbReference type="InterPro" id="IPR039245">
    <property type="entry name" value="TYSND1/DEG15"/>
</dbReference>
<dbReference type="PANTHER" id="PTHR21004:SF0">
    <property type="entry name" value="PEROXISOMAL LEADER PEPTIDE-PROCESSING PROTEASE"/>
    <property type="match status" value="1"/>
</dbReference>